<sequence>MLKQVEDSMDAQDLKMNILQDNSINSKEIEKYLNNLDKDIVYKIPDNDQIILDFVETFRERSGEIENNFKEVDDSVEEKIISLNAALKSIENICTFLF</sequence>
<evidence type="ECO:0000313" key="2">
    <source>
        <dbReference type="Proteomes" id="UP000789759"/>
    </source>
</evidence>
<dbReference type="AlphaFoldDB" id="A0A9N9IWD7"/>
<gene>
    <name evidence="1" type="ORF">CPELLU_LOCUS14814</name>
</gene>
<name>A0A9N9IWD7_9GLOM</name>
<accession>A0A9N9IWD7</accession>
<evidence type="ECO:0000313" key="1">
    <source>
        <dbReference type="EMBL" id="CAG8752792.1"/>
    </source>
</evidence>
<reference evidence="1" key="1">
    <citation type="submission" date="2021-06" db="EMBL/GenBank/DDBJ databases">
        <authorList>
            <person name="Kallberg Y."/>
            <person name="Tangrot J."/>
            <person name="Rosling A."/>
        </authorList>
    </citation>
    <scope>NUCLEOTIDE SEQUENCE</scope>
    <source>
        <strain evidence="1">FL966</strain>
    </source>
</reference>
<keyword evidence="2" id="KW-1185">Reference proteome</keyword>
<dbReference type="OrthoDB" id="2428958at2759"/>
<protein>
    <submittedName>
        <fullName evidence="1">17801_t:CDS:1</fullName>
    </submittedName>
</protein>
<proteinExistence type="predicted"/>
<organism evidence="1 2">
    <name type="scientific">Cetraspora pellucida</name>
    <dbReference type="NCBI Taxonomy" id="1433469"/>
    <lineage>
        <taxon>Eukaryota</taxon>
        <taxon>Fungi</taxon>
        <taxon>Fungi incertae sedis</taxon>
        <taxon>Mucoromycota</taxon>
        <taxon>Glomeromycotina</taxon>
        <taxon>Glomeromycetes</taxon>
        <taxon>Diversisporales</taxon>
        <taxon>Gigasporaceae</taxon>
        <taxon>Cetraspora</taxon>
    </lineage>
</organism>
<dbReference type="EMBL" id="CAJVQA010018230">
    <property type="protein sequence ID" value="CAG8752792.1"/>
    <property type="molecule type" value="Genomic_DNA"/>
</dbReference>
<dbReference type="Proteomes" id="UP000789759">
    <property type="component" value="Unassembled WGS sequence"/>
</dbReference>
<comment type="caution">
    <text evidence="1">The sequence shown here is derived from an EMBL/GenBank/DDBJ whole genome shotgun (WGS) entry which is preliminary data.</text>
</comment>